<keyword evidence="2" id="KW-1185">Reference proteome</keyword>
<dbReference type="PANTHER" id="PTHR16128">
    <property type="entry name" value="FAD/NAD(P)-BINDING OXIDOREDUCTASE FAMILY PROTEIN"/>
    <property type="match status" value="1"/>
</dbReference>
<dbReference type="EMBL" id="BSUL01000001">
    <property type="protein sequence ID" value="GMA28842.1"/>
    <property type="molecule type" value="Genomic_DNA"/>
</dbReference>
<gene>
    <name evidence="1" type="ORF">GCM10025874_20950</name>
</gene>
<dbReference type="InterPro" id="IPR036188">
    <property type="entry name" value="FAD/NAD-bd_sf"/>
</dbReference>
<accession>A0AA37ULW3</accession>
<dbReference type="Gene3D" id="3.90.660.10">
    <property type="match status" value="1"/>
</dbReference>
<comment type="caution">
    <text evidence="1">The sequence shown here is derived from an EMBL/GenBank/DDBJ whole genome shotgun (WGS) entry which is preliminary data.</text>
</comment>
<name>A0AA37ULW3_9MICO</name>
<organism evidence="1 2">
    <name type="scientific">Arenivirga flava</name>
    <dbReference type="NCBI Taxonomy" id="1930060"/>
    <lineage>
        <taxon>Bacteria</taxon>
        <taxon>Bacillati</taxon>
        <taxon>Actinomycetota</taxon>
        <taxon>Actinomycetes</taxon>
        <taxon>Micrococcales</taxon>
        <taxon>Microbacteriaceae</taxon>
        <taxon>Arenivirga</taxon>
    </lineage>
</organism>
<protein>
    <recommendedName>
        <fullName evidence="3">NAD/FAD-dependent oxidoreductase</fullName>
    </recommendedName>
</protein>
<dbReference type="PANTHER" id="PTHR16128:SF5">
    <property type="entry name" value="FAD_NAD(P)-BINDING OXIDOREDUCTASE FAMILY PROTEIN"/>
    <property type="match status" value="1"/>
</dbReference>
<dbReference type="Gene3D" id="3.50.50.60">
    <property type="entry name" value="FAD/NAD(P)-binding domain"/>
    <property type="match status" value="1"/>
</dbReference>
<evidence type="ECO:0000313" key="2">
    <source>
        <dbReference type="Proteomes" id="UP001157160"/>
    </source>
</evidence>
<evidence type="ECO:0008006" key="3">
    <source>
        <dbReference type="Google" id="ProtNLM"/>
    </source>
</evidence>
<proteinExistence type="predicted"/>
<dbReference type="Proteomes" id="UP001157160">
    <property type="component" value="Unassembled WGS sequence"/>
</dbReference>
<dbReference type="RefSeq" id="WP_284232402.1">
    <property type="nucleotide sequence ID" value="NZ_BSUL01000001.1"/>
</dbReference>
<dbReference type="SUPFAM" id="SSF51905">
    <property type="entry name" value="FAD/NAD(P)-binding domain"/>
    <property type="match status" value="1"/>
</dbReference>
<evidence type="ECO:0000313" key="1">
    <source>
        <dbReference type="EMBL" id="GMA28842.1"/>
    </source>
</evidence>
<sequence length="309" mass="32892">MSEQHVTVVGAGLAGLACARSLHDAGIPVRVLDRGRVPGGRLASRRLDDRPVDLGASYLTAEPGTRFAAVVDDWVARGLTRPWTDTFRVADDERMHDAASGPIRYAAPAGLRSLAVDLAEGLDVRQQVVLDALPEDSTTVLAMPDPQARRLLPGTHPLLDLLHDADAWAPVIAVALRWDGRRWPADLHGVFVNDSPDLGFIADDGDRRGDGAPVLVAHTTPELAKRHLDDPDGAVPTVVAAVRRILDIDAQPTSTYAHRWTFARPTAPHDEPFALAGTVGIAGDAWGGKASSSAAWTSGDALGRTLAER</sequence>
<dbReference type="AlphaFoldDB" id="A0AA37ULW3"/>
<reference evidence="1 2" key="1">
    <citation type="journal article" date="2014" name="Int. J. Syst. Evol. Microbiol.">
        <title>Complete genome sequence of Corynebacterium casei LMG S-19264T (=DSM 44701T), isolated from a smear-ripened cheese.</title>
        <authorList>
            <consortium name="US DOE Joint Genome Institute (JGI-PGF)"/>
            <person name="Walter F."/>
            <person name="Albersmeier A."/>
            <person name="Kalinowski J."/>
            <person name="Ruckert C."/>
        </authorList>
    </citation>
    <scope>NUCLEOTIDE SEQUENCE [LARGE SCALE GENOMIC DNA]</scope>
    <source>
        <strain evidence="1 2">NBRC 112289</strain>
    </source>
</reference>
<dbReference type="Pfam" id="PF13450">
    <property type="entry name" value="NAD_binding_8"/>
    <property type="match status" value="1"/>
</dbReference>